<dbReference type="InterPro" id="IPR021109">
    <property type="entry name" value="Peptidase_aspartic_dom_sf"/>
</dbReference>
<dbReference type="RefSeq" id="XP_020434092.1">
    <property type="nucleotide sequence ID" value="XM_020576103.1"/>
</dbReference>
<keyword evidence="6" id="KW-0325">Glycoprotein</keyword>
<dbReference type="FunCoup" id="D3B9R3">
    <property type="interactions" value="132"/>
</dbReference>
<evidence type="ECO:0000313" key="12">
    <source>
        <dbReference type="EMBL" id="EFA81975.1"/>
    </source>
</evidence>
<dbReference type="MEROPS" id="A01.A89"/>
<dbReference type="PANTHER" id="PTHR47966">
    <property type="entry name" value="BETA-SITE APP-CLEAVING ENZYME, ISOFORM A-RELATED"/>
    <property type="match status" value="1"/>
</dbReference>
<dbReference type="Pfam" id="PF00026">
    <property type="entry name" value="Asp"/>
    <property type="match status" value="1"/>
</dbReference>
<dbReference type="InterPro" id="IPR001969">
    <property type="entry name" value="Aspartic_peptidase_AS"/>
</dbReference>
<keyword evidence="2 9" id="KW-0645">Protease</keyword>
<dbReference type="InterPro" id="IPR001461">
    <property type="entry name" value="Aspartic_peptidase_A1"/>
</dbReference>
<evidence type="ECO:0000256" key="8">
    <source>
        <dbReference type="PIRSR" id="PIRSR601461-2"/>
    </source>
</evidence>
<comment type="similarity">
    <text evidence="1 9">Belongs to the peptidase A1 family.</text>
</comment>
<name>D3B9R3_HETP5</name>
<dbReference type="FunFam" id="2.40.70.10:FF:000149">
    <property type="entry name" value="Uncharacterized protein"/>
    <property type="match status" value="1"/>
</dbReference>
<evidence type="ECO:0000256" key="10">
    <source>
        <dbReference type="SAM" id="SignalP"/>
    </source>
</evidence>
<evidence type="ECO:0000256" key="2">
    <source>
        <dbReference type="ARBA" id="ARBA00022670"/>
    </source>
</evidence>
<keyword evidence="3 9" id="KW-0064">Aspartyl protease</keyword>
<dbReference type="STRING" id="670386.D3B9R3"/>
<feature type="signal peptide" evidence="10">
    <location>
        <begin position="1"/>
        <end position="19"/>
    </location>
</feature>
<dbReference type="Proteomes" id="UP000001396">
    <property type="component" value="Unassembled WGS sequence"/>
</dbReference>
<keyword evidence="5 8" id="KW-1015">Disulfide bond</keyword>
<dbReference type="SUPFAM" id="SSF50630">
    <property type="entry name" value="Acid proteases"/>
    <property type="match status" value="1"/>
</dbReference>
<evidence type="ECO:0000256" key="4">
    <source>
        <dbReference type="ARBA" id="ARBA00022801"/>
    </source>
</evidence>
<feature type="domain" description="Peptidase A1" evidence="11">
    <location>
        <begin position="67"/>
        <end position="385"/>
    </location>
</feature>
<dbReference type="EMBL" id="ADBJ01000022">
    <property type="protein sequence ID" value="EFA81975.1"/>
    <property type="molecule type" value="Genomic_DNA"/>
</dbReference>
<protein>
    <submittedName>
        <fullName evidence="12">Cathepsin D</fullName>
    </submittedName>
</protein>
<feature type="active site" evidence="7">
    <location>
        <position position="273"/>
    </location>
</feature>
<comment type="caution">
    <text evidence="12">The sequence shown here is derived from an EMBL/GenBank/DDBJ whole genome shotgun (WGS) entry which is preliminary data.</text>
</comment>
<evidence type="ECO:0000313" key="13">
    <source>
        <dbReference type="Proteomes" id="UP000001396"/>
    </source>
</evidence>
<dbReference type="GO" id="GO:0004190">
    <property type="term" value="F:aspartic-type endopeptidase activity"/>
    <property type="evidence" value="ECO:0007669"/>
    <property type="project" value="UniProtKB-KW"/>
</dbReference>
<accession>D3B9R3</accession>
<dbReference type="FunFam" id="2.40.70.10:FF:000002">
    <property type="entry name" value="Vacuolar aspartic proteinase"/>
    <property type="match status" value="1"/>
</dbReference>
<evidence type="ECO:0000259" key="11">
    <source>
        <dbReference type="PROSITE" id="PS51767"/>
    </source>
</evidence>
<keyword evidence="10" id="KW-0732">Signal</keyword>
<dbReference type="PRINTS" id="PR00792">
    <property type="entry name" value="PEPSIN"/>
</dbReference>
<proteinExistence type="inferred from homology"/>
<sequence>MRIISALAVFFAFIVVSQAFTVPLSFNKASRQAIRRIPQNIQKKFAGRLLGASGTTIPISDYEDAQYYGAITIGTPAQSFKVVFDTGSSNLWIPSKKCPVTVVACDLHSKYDSSKSSSYVANGTSFSIQYGSGAMSGFVSQDTVQVGSLTVQNQLFAEATAEPGIAFDLAKFDGILGLAFQSISVNSIPPVFYNMMAQGLVQQPVFAFWLSKVPGANGGELTFGSIDTTRYTGPITYVPLTNETYWEFKMDDFALNGNSLGYCGADGCHAICDSGTSLIAGPSAQINALNTKLGAVVMNGEGIFTSCSVISTLPNIEITVAGRQFLLTPTDYVLQVTSMGQTECLSGFMGIDIPAPIGPLWILGDVFISTYYAIFDYGNRQVGFATAVTA</sequence>
<dbReference type="GeneID" id="31360695"/>
<evidence type="ECO:0000256" key="7">
    <source>
        <dbReference type="PIRSR" id="PIRSR601461-1"/>
    </source>
</evidence>
<dbReference type="InterPro" id="IPR033121">
    <property type="entry name" value="PEPTIDASE_A1"/>
</dbReference>
<gene>
    <name evidence="12" type="primary">ctsD</name>
    <name evidence="12" type="ORF">PPL_05209</name>
</gene>
<keyword evidence="4 9" id="KW-0378">Hydrolase</keyword>
<dbReference type="GO" id="GO:0006508">
    <property type="term" value="P:proteolysis"/>
    <property type="evidence" value="ECO:0007669"/>
    <property type="project" value="UniProtKB-KW"/>
</dbReference>
<dbReference type="InParanoid" id="D3B9R3"/>
<organism evidence="12 13">
    <name type="scientific">Heterostelium pallidum (strain ATCC 26659 / Pp 5 / PN500)</name>
    <name type="common">Cellular slime mold</name>
    <name type="synonym">Polysphondylium pallidum</name>
    <dbReference type="NCBI Taxonomy" id="670386"/>
    <lineage>
        <taxon>Eukaryota</taxon>
        <taxon>Amoebozoa</taxon>
        <taxon>Evosea</taxon>
        <taxon>Eumycetozoa</taxon>
        <taxon>Dictyostelia</taxon>
        <taxon>Acytosteliales</taxon>
        <taxon>Acytosteliaceae</taxon>
        <taxon>Heterostelium</taxon>
    </lineage>
</organism>
<dbReference type="PROSITE" id="PS00141">
    <property type="entry name" value="ASP_PROTEASE"/>
    <property type="match status" value="1"/>
</dbReference>
<dbReference type="PROSITE" id="PS51767">
    <property type="entry name" value="PEPTIDASE_A1"/>
    <property type="match status" value="1"/>
</dbReference>
<evidence type="ECO:0000256" key="3">
    <source>
        <dbReference type="ARBA" id="ARBA00022750"/>
    </source>
</evidence>
<keyword evidence="13" id="KW-1185">Reference proteome</keyword>
<evidence type="ECO:0000256" key="6">
    <source>
        <dbReference type="ARBA" id="ARBA00023180"/>
    </source>
</evidence>
<evidence type="ECO:0000256" key="5">
    <source>
        <dbReference type="ARBA" id="ARBA00023157"/>
    </source>
</evidence>
<dbReference type="AlphaFoldDB" id="D3B9R3"/>
<dbReference type="OMA" id="KYDHDAS"/>
<evidence type="ECO:0000256" key="9">
    <source>
        <dbReference type="RuleBase" id="RU000454"/>
    </source>
</evidence>
<feature type="disulfide bond" evidence="8">
    <location>
        <begin position="307"/>
        <end position="344"/>
    </location>
</feature>
<feature type="disulfide bond" evidence="8">
    <location>
        <begin position="98"/>
        <end position="105"/>
    </location>
</feature>
<evidence type="ECO:0000256" key="1">
    <source>
        <dbReference type="ARBA" id="ARBA00007447"/>
    </source>
</evidence>
<feature type="chain" id="PRO_5003042061" evidence="10">
    <location>
        <begin position="20"/>
        <end position="390"/>
    </location>
</feature>
<reference evidence="12 13" key="1">
    <citation type="journal article" date="2011" name="Genome Res.">
        <title>Phylogeny-wide analysis of social amoeba genomes highlights ancient origins for complex intercellular communication.</title>
        <authorList>
            <person name="Heidel A.J."/>
            <person name="Lawal H.M."/>
            <person name="Felder M."/>
            <person name="Schilde C."/>
            <person name="Helps N.R."/>
            <person name="Tunggal B."/>
            <person name="Rivero F."/>
            <person name="John U."/>
            <person name="Schleicher M."/>
            <person name="Eichinger L."/>
            <person name="Platzer M."/>
            <person name="Noegel A.A."/>
            <person name="Schaap P."/>
            <person name="Gloeckner G."/>
        </authorList>
    </citation>
    <scope>NUCLEOTIDE SEQUENCE [LARGE SCALE GENOMIC DNA]</scope>
    <source>
        <strain evidence="13">ATCC 26659 / Pp 5 / PN500</strain>
    </source>
</reference>
<feature type="active site" evidence="7">
    <location>
        <position position="85"/>
    </location>
</feature>
<dbReference type="PANTHER" id="PTHR47966:SF51">
    <property type="entry name" value="BETA-SITE APP-CLEAVING ENZYME, ISOFORM A-RELATED"/>
    <property type="match status" value="1"/>
</dbReference>
<dbReference type="Gene3D" id="2.40.70.10">
    <property type="entry name" value="Acid Proteases"/>
    <property type="match status" value="2"/>
</dbReference>